<dbReference type="InterPro" id="IPR018247">
    <property type="entry name" value="EF_Hand_1_Ca_BS"/>
</dbReference>
<dbReference type="SUPFAM" id="SSF49899">
    <property type="entry name" value="Concanavalin A-like lectins/glucanases"/>
    <property type="match status" value="2"/>
</dbReference>
<dbReference type="PROSITE" id="PS00018">
    <property type="entry name" value="EF_HAND_1"/>
    <property type="match status" value="1"/>
</dbReference>
<dbReference type="InterPro" id="IPR006558">
    <property type="entry name" value="LamG-like"/>
</dbReference>
<dbReference type="Pfam" id="PF13385">
    <property type="entry name" value="Laminin_G_3"/>
    <property type="match status" value="2"/>
</dbReference>
<evidence type="ECO:0000256" key="1">
    <source>
        <dbReference type="ARBA" id="ARBA00022729"/>
    </source>
</evidence>
<dbReference type="InterPro" id="IPR001791">
    <property type="entry name" value="Laminin_G"/>
</dbReference>
<evidence type="ECO:0000256" key="2">
    <source>
        <dbReference type="ARBA" id="ARBA00023157"/>
    </source>
</evidence>
<keyword evidence="3" id="KW-0175">Coiled coil</keyword>
<dbReference type="Pfam" id="PF20220">
    <property type="entry name" value="ABC_toxin_N"/>
    <property type="match status" value="1"/>
</dbReference>
<dbReference type="InterPro" id="IPR040840">
    <property type="entry name" value="TcA_TcB_BD"/>
</dbReference>
<dbReference type="PANTHER" id="PTHR47635:SF2">
    <property type="entry name" value="LAMG-LIKE JELLYROLL FOLD DOMAIN-CONTAINING PROTEIN"/>
    <property type="match status" value="1"/>
</dbReference>
<evidence type="ECO:0000259" key="4">
    <source>
        <dbReference type="PROSITE" id="PS50025"/>
    </source>
</evidence>
<dbReference type="RefSeq" id="WP_144876225.1">
    <property type="nucleotide sequence ID" value="NZ_LR214377.1"/>
</dbReference>
<dbReference type="SMART" id="SM00282">
    <property type="entry name" value="LamG"/>
    <property type="match status" value="2"/>
</dbReference>
<evidence type="ECO:0000256" key="3">
    <source>
        <dbReference type="SAM" id="Coils"/>
    </source>
</evidence>
<dbReference type="OrthoDB" id="9781691at2"/>
<dbReference type="EMBL" id="CAACVJ010000607">
    <property type="protein sequence ID" value="VEP17802.1"/>
    <property type="molecule type" value="Genomic_DNA"/>
</dbReference>
<sequence length="2094" mass="239197">MTTGLFCLSQLFAIEADLAISLLDLTSIATQTPDYVRFRMTPVKQEQEWSEIVEFFRFLSRILILTQKLELTPTELQSIGDNKEAFGINELSQLSINNIQNIHHFKGLIAAFGDEKNELVEYFASVSENESNNHIEELATITGWKPEQISLLVSPPENQESDQLNLGRDLHKTVEGITKLKQCFNLSHHLGVNISWFIKLLKLENLTVVGESENWELYQNASQAVREVTKAKYDDEQWIQVREKLEGELNEHKRDVLTAWIIWKQKYENLRHLSQELLIDVETSSAISISIIKEATLAIQTYLHRCQMGLEPGVEKLDIPENWWQWMMNYRVWEANRKVFLYPENYLDPSLRKIKSPIYQEFEEELLQSDITPESVETAYQNYFEQFTEIAQLKPAGGYRCTVEKNFEAQDTLYLFGRTATEPYTYYYRKCINPEAKNPTWEAWEKIDLVINSEYINATYAFNKLFIFWVEVLQIEKTKQEGNAQEVETETKATIKYSFQKFGKQWIQPQTLAKDIVIENYDQLSDNLWRKVTALPIPSNGSEPEKILTLFGDLLQQDESYVTQDQNPGICLSIDLLQENTKVILENKPSNARRSVISDSKLMAIPTDNVLYDNHADYADDSRDRYPLIGLVGYWSMNELSGNKIVDSVGNTNGTLKGNAKLETVKNFSRKVLRLDGNNAYVDLGEQSHLRFDGFKSYTMAAWIKPERRGTIISKFNGGVSATYYMDVEDGKIRSYRNTPPFDISSNKTVTFGEWIHVATTYDGNTLKIYINGKLTDSQPFRGNPPDDSTPVLIGARQNNGQPEQYFKGQIAEVSIWNVALSDEQIFNASIPFIPLITKNISKSNVSVRGIDNQPEWFTFDNGDEAFLAFPQQANGFQQIDDSLKAVTQNDEIALSYDAADISNLEELKFTFKRTNTTTIRQFSQKMFVGGLDNLLTLDSQLTPELNFDRFSPTDFVNSPNSRPLDFDGPLGIYFWEIFFHIPFLVANTLNSNQRFEEAQKWYHYIFNPTKPKFNHPNLAGYWSINEGSGNVLRDPIGGNFGTIEGDFQWETVNDFPNASSRNVLSFNNQSYVKIPSGENGVGDFKQREFSVGLWFKTTESSGTLISAGTNNDNNDFWRIYLEEGLVKFAFNNGNTPPDRASSDVEVNNDRWHYVTAIRDGERSGKLYFDGVLVDDVIYGGESTAINAQSDVFLGKKYDNTDYFQGQIAEVNIGYIALSAEQISDASKNQSDRFWRFLPFRGNTLQKLEDVLSNDAAIDAYNNNPFDPHAIARLRIGAYEKAIVMKYIDNLLDWGDLLFAQDNRESISEATILYILAYDLLGEEPENLGKRQVPEPKTFQEIKKQYESDEDGIPQFLIDLEHSVSDPTRITITSTPFNDLNTYFCAPENEQFIAYWERVEDRLYKIRHSLSIEGIRRQLALFQPPLDPIELVRAVAAGTTPLSVVSQLTPAVPNYRFDYMLERAKNITSTLIQLGASLLSALEKKDAEELTLLRSSHEQSILKLITTTKEKQIEEANETLNSLNQSKANADKRKTHYQKLYDENLNALEKIDLAKRSFAILFLKASSYIRKQSAPGHLLPTIFGLASGGTKPGAATEAIADVTEKNANILNQKAGLISTGSQYKRRRSDWKLQKNLAEIEVQQIEYQIEAHKIRQAIAEQELKIHEKSIEQAKEIEDFLKGKFTNQELYQWMVSRLSILYFQTYKIALDMAMATQSAYQYELNKDDTHINFDYWDSLKKGLLAGESLMLGLNQLEKAYIEGNVRRLEIEKTISLLQLNPQAFQQLKETGKCEFELSEKLFDFDFPGHYARQIKTIAVSIPAVVGPYQNISATLTQTSNKTLLKPDINAVEYLLAGGENPPDESILRSNWRRNQKIAISRGAMDNGLFELNFYWDTRYLPFEGNGAVSTWELSLPKQTNRINFDTISDVIITLSYTALDGGDKFREDVTSLDALKSYSEAYYFNLKQAFPGEWHTFINSNTDTDSQKLNFHISEEIIPPHIEDTKLTEIIFKLDAPDVLSPLEFATIKIGENNLINENDNSINESVADNWFGDWVIDFDLTKVPDSLIKDGFLNPEIVNNIELILTYEGGIYWED</sequence>
<evidence type="ECO:0000313" key="5">
    <source>
        <dbReference type="EMBL" id="VEP17802.1"/>
    </source>
</evidence>
<dbReference type="PANTHER" id="PTHR47635">
    <property type="entry name" value="CUB DOMAIN-CONTAINING PROTEIN"/>
    <property type="match status" value="1"/>
</dbReference>
<gene>
    <name evidence="5" type="ORF">H1P_6450001</name>
</gene>
<dbReference type="InterPro" id="IPR013320">
    <property type="entry name" value="ConA-like_dom_sf"/>
</dbReference>
<keyword evidence="1" id="KW-0732">Signal</keyword>
<dbReference type="CDD" id="cd00110">
    <property type="entry name" value="LamG"/>
    <property type="match status" value="1"/>
</dbReference>
<dbReference type="Proteomes" id="UP000320055">
    <property type="component" value="Unassembled WGS sequence"/>
</dbReference>
<dbReference type="SMART" id="SM00560">
    <property type="entry name" value="LamGL"/>
    <property type="match status" value="1"/>
</dbReference>
<feature type="coiled-coil region" evidence="3">
    <location>
        <begin position="1506"/>
        <end position="1533"/>
    </location>
</feature>
<evidence type="ECO:0000313" key="6">
    <source>
        <dbReference type="Proteomes" id="UP000320055"/>
    </source>
</evidence>
<name>A0A563W283_9CYAN</name>
<dbReference type="PROSITE" id="PS50025">
    <property type="entry name" value="LAM_G_DOMAIN"/>
    <property type="match status" value="1"/>
</dbReference>
<protein>
    <recommendedName>
        <fullName evidence="4">Laminin G domain-containing protein</fullName>
    </recommendedName>
</protein>
<proteinExistence type="predicted"/>
<reference evidence="5 6" key="1">
    <citation type="submission" date="2019-01" db="EMBL/GenBank/DDBJ databases">
        <authorList>
            <person name="Brito A."/>
        </authorList>
    </citation>
    <scope>NUCLEOTIDE SEQUENCE [LARGE SCALE GENOMIC DNA]</scope>
    <source>
        <strain evidence="5">1</strain>
    </source>
</reference>
<keyword evidence="6" id="KW-1185">Reference proteome</keyword>
<dbReference type="Pfam" id="PF18276">
    <property type="entry name" value="TcA_TcB_BD"/>
    <property type="match status" value="1"/>
</dbReference>
<dbReference type="Pfam" id="PF18413">
    <property type="entry name" value="Neuraminidase"/>
    <property type="match status" value="1"/>
</dbReference>
<feature type="domain" description="Laminin G" evidence="4">
    <location>
        <begin position="1062"/>
        <end position="1234"/>
    </location>
</feature>
<dbReference type="Gene3D" id="2.60.120.200">
    <property type="match status" value="2"/>
</dbReference>
<accession>A0A563W283</accession>
<keyword evidence="2" id="KW-1015">Disulfide bond</keyword>
<dbReference type="InterPro" id="IPR046839">
    <property type="entry name" value="ABC_toxin_N"/>
</dbReference>
<dbReference type="InterPro" id="IPR041079">
    <property type="entry name" value="Neuraminidase-like"/>
</dbReference>
<organism evidence="5 6">
    <name type="scientific">Hyella patelloides LEGE 07179</name>
    <dbReference type="NCBI Taxonomy" id="945734"/>
    <lineage>
        <taxon>Bacteria</taxon>
        <taxon>Bacillati</taxon>
        <taxon>Cyanobacteriota</taxon>
        <taxon>Cyanophyceae</taxon>
        <taxon>Pleurocapsales</taxon>
        <taxon>Hyellaceae</taxon>
        <taxon>Hyella</taxon>
    </lineage>
</organism>